<accession>A0A142VZ37</accession>
<dbReference type="EMBL" id="CP013342">
    <property type="protein sequence ID" value="AMU95073.1"/>
    <property type="molecule type" value="Genomic_DNA"/>
</dbReference>
<evidence type="ECO:0000313" key="1">
    <source>
        <dbReference type="EMBL" id="AMU95073.1"/>
    </source>
</evidence>
<sequence>MVRLRAIEPFTVEAIELAYRFAHGVPEHDLQEWLQSLPDAGARLLAIEDLLDDDALHQHYSSPEHQRSLRVANEVVRTLLLLCRDREKSIEEMVEEMMRADPVGAEP</sequence>
<protein>
    <submittedName>
        <fullName evidence="1">Uncharacterized protein</fullName>
    </submittedName>
</protein>
<reference evidence="2" key="1">
    <citation type="submission" date="2015-11" db="EMBL/GenBank/DDBJ databases">
        <title>Complete genome sequence of a polyethylene glycol-degrading strain Sphingopyxis terrae strain 203-1 (NBRC 15098).</title>
        <authorList>
            <person name="Yoshiyuki O."/>
            <person name="Shouta N."/>
            <person name="Nagata Y."/>
            <person name="Numata M."/>
            <person name="Tsuchikane K."/>
            <person name="Hosoyama A."/>
            <person name="Yamazoe A."/>
            <person name="Tsuda M."/>
            <person name="Fujita N."/>
            <person name="Kawai F."/>
        </authorList>
    </citation>
    <scope>NUCLEOTIDE SEQUENCE [LARGE SCALE GENOMIC DNA]</scope>
    <source>
        <strain evidence="2">203-1</strain>
    </source>
</reference>
<dbReference type="Proteomes" id="UP000076234">
    <property type="component" value="Chromosome"/>
</dbReference>
<proteinExistence type="predicted"/>
<organism evidence="1 2">
    <name type="scientific">Sphingopyxis terrae subsp. terrae NBRC 15098</name>
    <dbReference type="NCBI Taxonomy" id="1219058"/>
    <lineage>
        <taxon>Bacteria</taxon>
        <taxon>Pseudomonadati</taxon>
        <taxon>Pseudomonadota</taxon>
        <taxon>Alphaproteobacteria</taxon>
        <taxon>Sphingomonadales</taxon>
        <taxon>Sphingomonadaceae</taxon>
        <taxon>Sphingopyxis</taxon>
    </lineage>
</organism>
<gene>
    <name evidence="1" type="ORF">AOA14_10700</name>
</gene>
<reference evidence="1 2" key="2">
    <citation type="journal article" date="2016" name="Genome Announc.">
        <title>Complete Genome Sequence of Sphingopyxis terrae Strain 203-1 (NBRC 111660), a Polyethylene Glycol Degrader.</title>
        <authorList>
            <person name="Ohtsubo Y."/>
            <person name="Nonoyama S."/>
            <person name="Nagata Y."/>
            <person name="Numata M."/>
            <person name="Tsuchikane K."/>
            <person name="Hosoyama A."/>
            <person name="Yamazoe A."/>
            <person name="Tsuda M."/>
            <person name="Fujita N."/>
            <person name="Kawai F."/>
        </authorList>
    </citation>
    <scope>NUCLEOTIDE SEQUENCE [LARGE SCALE GENOMIC DNA]</scope>
    <source>
        <strain evidence="1 2">203-1</strain>
    </source>
</reference>
<name>A0A142VZ37_9SPHN</name>
<dbReference type="AlphaFoldDB" id="A0A142VZ37"/>
<dbReference type="RefSeq" id="WP_202988229.1">
    <property type="nucleotide sequence ID" value="NZ_CP013342.1"/>
</dbReference>
<dbReference type="KEGG" id="ster:AOA14_10700"/>
<evidence type="ECO:0000313" key="2">
    <source>
        <dbReference type="Proteomes" id="UP000076234"/>
    </source>
</evidence>